<name>A0ABV6UPW3_9ACTN</name>
<dbReference type="InterPro" id="IPR053146">
    <property type="entry name" value="QDO-like"/>
</dbReference>
<dbReference type="Gene3D" id="2.60.120.10">
    <property type="entry name" value="Jelly Rolls"/>
    <property type="match status" value="1"/>
</dbReference>
<comment type="caution">
    <text evidence="2">The sequence shown here is derived from an EMBL/GenBank/DDBJ whole genome shotgun (WGS) entry which is preliminary data.</text>
</comment>
<feature type="domain" description="Cupin type-2" evidence="1">
    <location>
        <begin position="48"/>
        <end position="106"/>
    </location>
</feature>
<gene>
    <name evidence="2" type="ORF">ACEZDJ_19645</name>
</gene>
<dbReference type="Proteomes" id="UP001592528">
    <property type="component" value="Unassembled WGS sequence"/>
</dbReference>
<accession>A0ABV6UPW3</accession>
<dbReference type="PANTHER" id="PTHR36440:SF1">
    <property type="entry name" value="PUTATIVE (AFU_ORTHOLOGUE AFUA_8G07350)-RELATED"/>
    <property type="match status" value="1"/>
</dbReference>
<proteinExistence type="predicted"/>
<dbReference type="PANTHER" id="PTHR36440">
    <property type="entry name" value="PUTATIVE (AFU_ORTHOLOGUE AFUA_8G07350)-RELATED"/>
    <property type="match status" value="1"/>
</dbReference>
<evidence type="ECO:0000313" key="2">
    <source>
        <dbReference type="EMBL" id="MFC1403508.1"/>
    </source>
</evidence>
<keyword evidence="3" id="KW-1185">Reference proteome</keyword>
<protein>
    <submittedName>
        <fullName evidence="2">Cupin domain-containing protein</fullName>
    </submittedName>
</protein>
<dbReference type="EMBL" id="JBHEZZ010000010">
    <property type="protein sequence ID" value="MFC1403508.1"/>
    <property type="molecule type" value="Genomic_DNA"/>
</dbReference>
<dbReference type="RefSeq" id="WP_030255246.1">
    <property type="nucleotide sequence ID" value="NZ_JBHEZZ010000010.1"/>
</dbReference>
<dbReference type="InterPro" id="IPR013096">
    <property type="entry name" value="Cupin_2"/>
</dbReference>
<dbReference type="InterPro" id="IPR011051">
    <property type="entry name" value="RmlC_Cupin_sf"/>
</dbReference>
<dbReference type="Pfam" id="PF07883">
    <property type="entry name" value="Cupin_2"/>
    <property type="match status" value="1"/>
</dbReference>
<sequence length="151" mass="16624">MPNERFIKLLPGERRAGRVVLPPPFQVKARTEDTQGRLSLLEVTLVRDIPRHTHHLADEMIYVLEGELGVHFDGEDLTIPSGSFILLPKGVPHALGRATDIPPRVLQISSPGGWECYLEDLAEAGPATNPNGFTPAELNPIAAPYGIRYEE</sequence>
<organism evidence="2 3">
    <name type="scientific">Streptacidiphilus cavernicola</name>
    <dbReference type="NCBI Taxonomy" id="3342716"/>
    <lineage>
        <taxon>Bacteria</taxon>
        <taxon>Bacillati</taxon>
        <taxon>Actinomycetota</taxon>
        <taxon>Actinomycetes</taxon>
        <taxon>Kitasatosporales</taxon>
        <taxon>Streptomycetaceae</taxon>
        <taxon>Streptacidiphilus</taxon>
    </lineage>
</organism>
<dbReference type="SUPFAM" id="SSF51182">
    <property type="entry name" value="RmlC-like cupins"/>
    <property type="match status" value="1"/>
</dbReference>
<evidence type="ECO:0000313" key="3">
    <source>
        <dbReference type="Proteomes" id="UP001592528"/>
    </source>
</evidence>
<dbReference type="InterPro" id="IPR014710">
    <property type="entry name" value="RmlC-like_jellyroll"/>
</dbReference>
<reference evidence="2 3" key="1">
    <citation type="submission" date="2024-09" db="EMBL/GenBank/DDBJ databases">
        <authorList>
            <person name="Lee S.D."/>
        </authorList>
    </citation>
    <scope>NUCLEOTIDE SEQUENCE [LARGE SCALE GENOMIC DNA]</scope>
    <source>
        <strain evidence="2 3">N1-5</strain>
    </source>
</reference>
<evidence type="ECO:0000259" key="1">
    <source>
        <dbReference type="Pfam" id="PF07883"/>
    </source>
</evidence>